<evidence type="ECO:0000313" key="2">
    <source>
        <dbReference type="EMBL" id="KAF2266682.1"/>
    </source>
</evidence>
<gene>
    <name evidence="2" type="ORF">CC78DRAFT_542312</name>
</gene>
<name>A0A9P4N579_9PLEO</name>
<accession>A0A9P4N579</accession>
<feature type="region of interest" description="Disordered" evidence="1">
    <location>
        <begin position="77"/>
        <end position="107"/>
    </location>
</feature>
<dbReference type="EMBL" id="ML986596">
    <property type="protein sequence ID" value="KAF2266682.1"/>
    <property type="molecule type" value="Genomic_DNA"/>
</dbReference>
<comment type="caution">
    <text evidence="2">The sequence shown here is derived from an EMBL/GenBank/DDBJ whole genome shotgun (WGS) entry which is preliminary data.</text>
</comment>
<dbReference type="AlphaFoldDB" id="A0A9P4N579"/>
<dbReference type="Proteomes" id="UP000800093">
    <property type="component" value="Unassembled WGS sequence"/>
</dbReference>
<reference evidence="3" key="1">
    <citation type="journal article" date="2020" name="Stud. Mycol.">
        <title>101 Dothideomycetes genomes: A test case for predicting lifestyles and emergence of pathogens.</title>
        <authorList>
            <person name="Haridas S."/>
            <person name="Albert R."/>
            <person name="Binder M."/>
            <person name="Bloem J."/>
            <person name="LaButti K."/>
            <person name="Salamov A."/>
            <person name="Andreopoulos B."/>
            <person name="Baker S."/>
            <person name="Barry K."/>
            <person name="Bills G."/>
            <person name="Bluhm B."/>
            <person name="Cannon C."/>
            <person name="Castanera R."/>
            <person name="Culley D."/>
            <person name="Daum C."/>
            <person name="Ezra D."/>
            <person name="Gonzalez J."/>
            <person name="Henrissat B."/>
            <person name="Kuo A."/>
            <person name="Liang C."/>
            <person name="Lipzen A."/>
            <person name="Lutzoni F."/>
            <person name="Magnuson J."/>
            <person name="Mondo S."/>
            <person name="Nolan M."/>
            <person name="Ohm R."/>
            <person name="Pangilinan J."/>
            <person name="Park H.-J."/>
            <person name="Ramirez L."/>
            <person name="Alfaro M."/>
            <person name="Sun H."/>
            <person name="Tritt A."/>
            <person name="Yoshinaga Y."/>
            <person name="Zwiers L.-H."/>
            <person name="Turgeon B."/>
            <person name="Goodwin S."/>
            <person name="Spatafora J."/>
            <person name="Crous P."/>
            <person name="Grigoriev I."/>
        </authorList>
    </citation>
    <scope>NUCLEOTIDE SEQUENCE [LARGE SCALE GENOMIC DNA]</scope>
    <source>
        <strain evidence="3">CBS 304.66</strain>
    </source>
</reference>
<protein>
    <submittedName>
        <fullName evidence="2">Uncharacterized protein</fullName>
    </submittedName>
</protein>
<evidence type="ECO:0000313" key="3">
    <source>
        <dbReference type="Proteomes" id="UP000800093"/>
    </source>
</evidence>
<sequence>MDLAAPCVSRPAAGLFSVAGVQQPAGHQHASEPALQGTATRQADKTRTTRLLGGAVQEQRRRHRHIISMDVVGMASHPVPVPADPHSESAPAPSIPSVARASPKQEAAALDAQGHLLAGCHWLARATTPRPVCNNAP</sequence>
<proteinExistence type="predicted"/>
<evidence type="ECO:0000256" key="1">
    <source>
        <dbReference type="SAM" id="MobiDB-lite"/>
    </source>
</evidence>
<feature type="region of interest" description="Disordered" evidence="1">
    <location>
        <begin position="24"/>
        <end position="45"/>
    </location>
</feature>
<keyword evidence="3" id="KW-1185">Reference proteome</keyword>
<organism evidence="2 3">
    <name type="scientific">Lojkania enalia</name>
    <dbReference type="NCBI Taxonomy" id="147567"/>
    <lineage>
        <taxon>Eukaryota</taxon>
        <taxon>Fungi</taxon>
        <taxon>Dikarya</taxon>
        <taxon>Ascomycota</taxon>
        <taxon>Pezizomycotina</taxon>
        <taxon>Dothideomycetes</taxon>
        <taxon>Pleosporomycetidae</taxon>
        <taxon>Pleosporales</taxon>
        <taxon>Pleosporales incertae sedis</taxon>
        <taxon>Lojkania</taxon>
    </lineage>
</organism>